<keyword evidence="3" id="KW-1185">Reference proteome</keyword>
<organism evidence="2 3">
    <name type="scientific">Halobellus clavatus</name>
    <dbReference type="NCBI Taxonomy" id="660517"/>
    <lineage>
        <taxon>Archaea</taxon>
        <taxon>Methanobacteriati</taxon>
        <taxon>Methanobacteriota</taxon>
        <taxon>Stenosarchaea group</taxon>
        <taxon>Halobacteria</taxon>
        <taxon>Halobacteriales</taxon>
        <taxon>Haloferacaceae</taxon>
        <taxon>Halobellus</taxon>
    </lineage>
</organism>
<name>A0A1H3E3R2_9EURY</name>
<dbReference type="RefSeq" id="WP_089765351.1">
    <property type="nucleotide sequence ID" value="NZ_FNPB01000002.1"/>
</dbReference>
<evidence type="ECO:0000313" key="2">
    <source>
        <dbReference type="EMBL" id="SDX73306.1"/>
    </source>
</evidence>
<dbReference type="AlphaFoldDB" id="A0A1H3E3R2"/>
<dbReference type="EMBL" id="FNPB01000002">
    <property type="protein sequence ID" value="SDX73306.1"/>
    <property type="molecule type" value="Genomic_DNA"/>
</dbReference>
<feature type="region of interest" description="Disordered" evidence="1">
    <location>
        <begin position="83"/>
        <end position="105"/>
    </location>
</feature>
<feature type="region of interest" description="Disordered" evidence="1">
    <location>
        <begin position="1"/>
        <end position="26"/>
    </location>
</feature>
<dbReference type="Proteomes" id="UP000199170">
    <property type="component" value="Unassembled WGS sequence"/>
</dbReference>
<evidence type="ECO:0000313" key="3">
    <source>
        <dbReference type="Proteomes" id="UP000199170"/>
    </source>
</evidence>
<evidence type="ECO:0000256" key="1">
    <source>
        <dbReference type="SAM" id="MobiDB-lite"/>
    </source>
</evidence>
<feature type="compositionally biased region" description="Pro residues" evidence="1">
    <location>
        <begin position="1"/>
        <end position="10"/>
    </location>
</feature>
<sequence>MSSPSSPPPTDGDSTAEPGTGPPSSSLLVERIVELERTNDRLEAENVRLQREKARLERCLDRRRRERQDVIDRYERQLRQRTAELERATETTGEDESAANGGDTLRTLAASVAERLRTAAARVRP</sequence>
<reference evidence="3" key="1">
    <citation type="submission" date="2016-10" db="EMBL/GenBank/DDBJ databases">
        <authorList>
            <person name="Varghese N."/>
            <person name="Submissions S."/>
        </authorList>
    </citation>
    <scope>NUCLEOTIDE SEQUENCE [LARGE SCALE GENOMIC DNA]</scope>
    <source>
        <strain evidence="3">CGMCC 1.10118</strain>
    </source>
</reference>
<gene>
    <name evidence="2" type="ORF">SAMN04487946_10228</name>
</gene>
<proteinExistence type="predicted"/>
<accession>A0A1H3E3R2</accession>
<protein>
    <submittedName>
        <fullName evidence="2">Uncharacterized protein</fullName>
    </submittedName>
</protein>